<dbReference type="RefSeq" id="XP_016234246.1">
    <property type="nucleotide sequence ID" value="XM_016381144.1"/>
</dbReference>
<accession>A0A0D2B5V2</accession>
<keyword evidence="3" id="KW-1185">Reference proteome</keyword>
<feature type="compositionally biased region" description="Basic and acidic residues" evidence="1">
    <location>
        <begin position="136"/>
        <end position="145"/>
    </location>
</feature>
<sequence>MEGYVGSATGAKGLMQRIGEYVPVNEGRHKSDGNTHENMICQKDANMNIRVLAVFPSSEPGPNASSNAAGRAREEGISQMLQPIRMKKRVLKCSNPDCGRDDLRPKEVYNVVKGLLFMEIMCPACNKWMIQHNGEQRPAEQEEKRKARKIHSKSSPDAWKAKKAEKAKEKQAAKEAAKAEEKKKKAEAAAAAANNSAGGQTTPKTAVADAATTATKKKKKKKKKKNKGGLRAKIEKNKARREERRRLRKEEAVKKAGEADPAAAAEEEEAGGAAAAG</sequence>
<evidence type="ECO:0000313" key="2">
    <source>
        <dbReference type="EMBL" id="KIW14030.1"/>
    </source>
</evidence>
<feature type="compositionally biased region" description="Basic and acidic residues" evidence="1">
    <location>
        <begin position="232"/>
        <end position="258"/>
    </location>
</feature>
<organism evidence="2 3">
    <name type="scientific">Exophiala spinifera</name>
    <dbReference type="NCBI Taxonomy" id="91928"/>
    <lineage>
        <taxon>Eukaryota</taxon>
        <taxon>Fungi</taxon>
        <taxon>Dikarya</taxon>
        <taxon>Ascomycota</taxon>
        <taxon>Pezizomycotina</taxon>
        <taxon>Eurotiomycetes</taxon>
        <taxon>Chaetothyriomycetidae</taxon>
        <taxon>Chaetothyriales</taxon>
        <taxon>Herpotrichiellaceae</taxon>
        <taxon>Exophiala</taxon>
    </lineage>
</organism>
<dbReference type="STRING" id="91928.A0A0D2B5V2"/>
<gene>
    <name evidence="2" type="ORF">PV08_06811</name>
</gene>
<protein>
    <submittedName>
        <fullName evidence="2">Uncharacterized protein</fullName>
    </submittedName>
</protein>
<dbReference type="AlphaFoldDB" id="A0A0D2B5V2"/>
<dbReference type="EMBL" id="KN847496">
    <property type="protein sequence ID" value="KIW14030.1"/>
    <property type="molecule type" value="Genomic_DNA"/>
</dbReference>
<proteinExistence type="predicted"/>
<dbReference type="GeneID" id="27333894"/>
<reference evidence="2 3" key="1">
    <citation type="submission" date="2015-01" db="EMBL/GenBank/DDBJ databases">
        <title>The Genome Sequence of Exophiala spinifera CBS89968.</title>
        <authorList>
            <consortium name="The Broad Institute Genomics Platform"/>
            <person name="Cuomo C."/>
            <person name="de Hoog S."/>
            <person name="Gorbushina A."/>
            <person name="Stielow B."/>
            <person name="Teixiera M."/>
            <person name="Abouelleil A."/>
            <person name="Chapman S.B."/>
            <person name="Priest M."/>
            <person name="Young S.K."/>
            <person name="Wortman J."/>
            <person name="Nusbaum C."/>
            <person name="Birren B."/>
        </authorList>
    </citation>
    <scope>NUCLEOTIDE SEQUENCE [LARGE SCALE GENOMIC DNA]</scope>
    <source>
        <strain evidence="2 3">CBS 89968</strain>
    </source>
</reference>
<feature type="compositionally biased region" description="Basic and acidic residues" evidence="1">
    <location>
        <begin position="159"/>
        <end position="187"/>
    </location>
</feature>
<dbReference type="VEuPathDB" id="FungiDB:PV08_06811"/>
<dbReference type="Proteomes" id="UP000053328">
    <property type="component" value="Unassembled WGS sequence"/>
</dbReference>
<feature type="compositionally biased region" description="Basic residues" evidence="1">
    <location>
        <begin position="215"/>
        <end position="230"/>
    </location>
</feature>
<dbReference type="HOGENOM" id="CLU_1004847_0_0_1"/>
<feature type="region of interest" description="Disordered" evidence="1">
    <location>
        <begin position="136"/>
        <end position="277"/>
    </location>
</feature>
<feature type="compositionally biased region" description="Low complexity" evidence="1">
    <location>
        <begin position="201"/>
        <end position="214"/>
    </location>
</feature>
<name>A0A0D2B5V2_9EURO</name>
<evidence type="ECO:0000313" key="3">
    <source>
        <dbReference type="Proteomes" id="UP000053328"/>
    </source>
</evidence>
<evidence type="ECO:0000256" key="1">
    <source>
        <dbReference type="SAM" id="MobiDB-lite"/>
    </source>
</evidence>